<proteinExistence type="predicted"/>
<dbReference type="InterPro" id="IPR019225">
    <property type="entry name" value="DUF2155"/>
</dbReference>
<gene>
    <name evidence="1" type="ORF">LCGC14_0279840</name>
</gene>
<comment type="caution">
    <text evidence="1">The sequence shown here is derived from an EMBL/GenBank/DDBJ whole genome shotgun (WGS) entry which is preliminary data.</text>
</comment>
<sequence>MRKIFMILAVMAAPVQAQQVASAEGGVLRALDKVSGLSRDVEMQRGETSRVGSLNVTLNECRYPEGNPAGDAYAELDIVETGEENRLFAGWMIASAPALSALEHPRYDIWVIRCSTS</sequence>
<protein>
    <recommendedName>
        <fullName evidence="2">DUF2155 domain-containing protein</fullName>
    </recommendedName>
</protein>
<reference evidence="1" key="1">
    <citation type="journal article" date="2015" name="Nature">
        <title>Complex archaea that bridge the gap between prokaryotes and eukaryotes.</title>
        <authorList>
            <person name="Spang A."/>
            <person name="Saw J.H."/>
            <person name="Jorgensen S.L."/>
            <person name="Zaremba-Niedzwiedzka K."/>
            <person name="Martijn J."/>
            <person name="Lind A.E."/>
            <person name="van Eijk R."/>
            <person name="Schleper C."/>
            <person name="Guy L."/>
            <person name="Ettema T.J."/>
        </authorList>
    </citation>
    <scope>NUCLEOTIDE SEQUENCE</scope>
</reference>
<name>A0A0F9WHD3_9ZZZZ</name>
<dbReference type="EMBL" id="LAZR01000160">
    <property type="protein sequence ID" value="KKN85326.1"/>
    <property type="molecule type" value="Genomic_DNA"/>
</dbReference>
<organism evidence="1">
    <name type="scientific">marine sediment metagenome</name>
    <dbReference type="NCBI Taxonomy" id="412755"/>
    <lineage>
        <taxon>unclassified sequences</taxon>
        <taxon>metagenomes</taxon>
        <taxon>ecological metagenomes</taxon>
    </lineage>
</organism>
<dbReference type="AlphaFoldDB" id="A0A0F9WHD3"/>
<evidence type="ECO:0008006" key="2">
    <source>
        <dbReference type="Google" id="ProtNLM"/>
    </source>
</evidence>
<evidence type="ECO:0000313" key="1">
    <source>
        <dbReference type="EMBL" id="KKN85326.1"/>
    </source>
</evidence>
<accession>A0A0F9WHD3</accession>
<dbReference type="Pfam" id="PF09923">
    <property type="entry name" value="DUF2155"/>
    <property type="match status" value="1"/>
</dbReference>